<dbReference type="SUPFAM" id="SSF53335">
    <property type="entry name" value="S-adenosyl-L-methionine-dependent methyltransferases"/>
    <property type="match status" value="1"/>
</dbReference>
<dbReference type="GO" id="GO:0046677">
    <property type="term" value="P:response to antibiotic"/>
    <property type="evidence" value="ECO:0007669"/>
    <property type="project" value="InterPro"/>
</dbReference>
<keyword evidence="6 7" id="KW-0949">S-adenosyl-L-methionine</keyword>
<evidence type="ECO:0000256" key="6">
    <source>
        <dbReference type="ARBA" id="ARBA00022691"/>
    </source>
</evidence>
<dbReference type="EMBL" id="CP019602">
    <property type="protein sequence ID" value="ARU15991.1"/>
    <property type="molecule type" value="Genomic_DNA"/>
</dbReference>
<dbReference type="PROSITE" id="PS01279">
    <property type="entry name" value="PCMT"/>
    <property type="match status" value="1"/>
</dbReference>
<proteinExistence type="inferred from homology"/>
<organism evidence="8 9">
    <name type="scientific">Croceicoccus marinus</name>
    <dbReference type="NCBI Taxonomy" id="450378"/>
    <lineage>
        <taxon>Bacteria</taxon>
        <taxon>Pseudomonadati</taxon>
        <taxon>Pseudomonadota</taxon>
        <taxon>Alphaproteobacteria</taxon>
        <taxon>Sphingomonadales</taxon>
        <taxon>Erythrobacteraceae</taxon>
        <taxon>Croceicoccus</taxon>
    </lineage>
</organism>
<dbReference type="KEGG" id="cman:A9D14_07055"/>
<comment type="similarity">
    <text evidence="2 7">Belongs to the methyltransferase superfamily. L-isoaspartyl/D-aspartyl protein methyltransferase family.</text>
</comment>
<reference evidence="8 9" key="1">
    <citation type="submission" date="2017-01" db="EMBL/GenBank/DDBJ databases">
        <title>Complete genome sequence of esterase-producing bacterium Croceicoccus marinus E4A9.</title>
        <authorList>
            <person name="Wu Y.-H."/>
            <person name="Cheng H."/>
            <person name="Xu L."/>
            <person name="Huo Y.-Y."/>
            <person name="Wang C.-S."/>
            <person name="Xu X.-W."/>
        </authorList>
    </citation>
    <scope>NUCLEOTIDE SEQUENCE [LARGE SCALE GENOMIC DNA]</scope>
    <source>
        <strain evidence="8 9">E4A9</strain>
    </source>
</reference>
<dbReference type="EC" id="2.1.1.77" evidence="7"/>
<evidence type="ECO:0000256" key="5">
    <source>
        <dbReference type="ARBA" id="ARBA00022679"/>
    </source>
</evidence>
<dbReference type="InterPro" id="IPR029063">
    <property type="entry name" value="SAM-dependent_MTases_sf"/>
</dbReference>
<comment type="function">
    <text evidence="7">Catalyzes the methyl esterification of L-isoaspartyl residues in peptides and proteins that result from spontaneous decomposition of normal L-aspartyl and L-asparaginyl residues. It plays a role in the repair and/or degradation of damaged proteins.</text>
</comment>
<evidence type="ECO:0000313" key="8">
    <source>
        <dbReference type="EMBL" id="ARU15991.1"/>
    </source>
</evidence>
<dbReference type="CDD" id="cd14728">
    <property type="entry name" value="Ere-like"/>
    <property type="match status" value="1"/>
</dbReference>
<dbReference type="OrthoDB" id="9810066at2"/>
<protein>
    <recommendedName>
        <fullName evidence="7">Protein-L-isoaspartate O-methyltransferase</fullName>
        <ecNumber evidence="7">2.1.1.77</ecNumber>
    </recommendedName>
    <alternativeName>
        <fullName evidence="7">L-isoaspartyl protein carboxyl methyltransferase</fullName>
    </alternativeName>
    <alternativeName>
        <fullName evidence="7">Protein L-isoaspartyl methyltransferase</fullName>
    </alternativeName>
    <alternativeName>
        <fullName evidence="7">Protein-beta-aspartate methyltransferase</fullName>
        <shortName evidence="7">PIMT</shortName>
    </alternativeName>
</protein>
<dbReference type="GO" id="GO:0030091">
    <property type="term" value="P:protein repair"/>
    <property type="evidence" value="ECO:0007669"/>
    <property type="project" value="UniProtKB-UniRule"/>
</dbReference>
<gene>
    <name evidence="7" type="primary">pcm</name>
    <name evidence="8" type="ORF">A9D14_07055</name>
</gene>
<evidence type="ECO:0000256" key="4">
    <source>
        <dbReference type="ARBA" id="ARBA00022603"/>
    </source>
</evidence>
<dbReference type="PANTHER" id="PTHR31299:SF0">
    <property type="entry name" value="ESTERASE, PUTATIVE (AFU_ORTHOLOGUE AFUA_1G05850)-RELATED"/>
    <property type="match status" value="1"/>
</dbReference>
<dbReference type="AlphaFoldDB" id="A0A1Z1FB17"/>
<dbReference type="Gene3D" id="3.40.50.150">
    <property type="entry name" value="Vaccinia Virus protein VP39"/>
    <property type="match status" value="1"/>
</dbReference>
<keyword evidence="3 7" id="KW-0963">Cytoplasm</keyword>
<feature type="active site" evidence="7">
    <location>
        <position position="65"/>
    </location>
</feature>
<evidence type="ECO:0000256" key="7">
    <source>
        <dbReference type="HAMAP-Rule" id="MF_00090"/>
    </source>
</evidence>
<evidence type="ECO:0000313" key="9">
    <source>
        <dbReference type="Proteomes" id="UP000195807"/>
    </source>
</evidence>
<sequence>MNDSADKAQDREDMVRLQIAGRGIEDERVLSAMRSVPRHAFVPHNLGEFAYQDGPLPIGEGQTISQPYIVAAMMEAARIERASKVLEIGAGSGYAAAVAGKLAAQVIAVERHHTLVNSARERMRALGYHNVDIREGDGCDGLAEEAPFDAILVAAGAPVVPEKLKEQLKIGGRLVIPVGDERLQELQVILREGENRYSEKSIGKVRFVPLVGQGAWPDPDAADEEQPDSTLPAMIRKQSVPLPDPHDPDFGAAFDRYADRRIVLLGESSHGTREFYRARAAITRHLVEKHGFSIVAVEADWPDAGAIDRFIRDRPSLDGRAEPFARFPRWMWRNPEIAELARWLRDRNRGLDEDSKTGFYGLDLYNMTASIDEVLAYLDHVDPDAAEVARERYGCLTPWQHDPASYGRSALSMGFAQCESDVVSQLTQLLEQRLEYEASDGAYFLDAVQNARLIASAEKYYRIMYYGGSESWNLRDSHMCDTLTHLLDHGGPDAKAVVWAHNSHIGDARATEMGRSGEHNLGQLCRERFGDDVVSIGFGTHTGTVSAASRWGGEREVKRVAPSREDSYEHQFHLSGCDRCLLDLGPSLSADLRSALEKPRIERFIGVIYRPETELLSHYSEAVLTDQFDGLVWFDTTTALEPLPENPVSLDDDAAGAVPDTFPFGV</sequence>
<evidence type="ECO:0000256" key="1">
    <source>
        <dbReference type="ARBA" id="ARBA00004496"/>
    </source>
</evidence>
<evidence type="ECO:0000256" key="2">
    <source>
        <dbReference type="ARBA" id="ARBA00005369"/>
    </source>
</evidence>
<comment type="subcellular location">
    <subcellularLocation>
        <location evidence="1 7">Cytoplasm</location>
    </subcellularLocation>
</comment>
<dbReference type="CDD" id="cd02440">
    <property type="entry name" value="AdoMet_MTases"/>
    <property type="match status" value="1"/>
</dbReference>
<dbReference type="InterPro" id="IPR000682">
    <property type="entry name" value="PCMT"/>
</dbReference>
<dbReference type="SUPFAM" id="SSF159501">
    <property type="entry name" value="EreA/ChaN-like"/>
    <property type="match status" value="1"/>
</dbReference>
<comment type="catalytic activity">
    <reaction evidence="7">
        <text>[protein]-L-isoaspartate + S-adenosyl-L-methionine = [protein]-L-isoaspartate alpha-methyl ester + S-adenosyl-L-homocysteine</text>
        <dbReference type="Rhea" id="RHEA:12705"/>
        <dbReference type="Rhea" id="RHEA-COMP:12143"/>
        <dbReference type="Rhea" id="RHEA-COMP:12144"/>
        <dbReference type="ChEBI" id="CHEBI:57856"/>
        <dbReference type="ChEBI" id="CHEBI:59789"/>
        <dbReference type="ChEBI" id="CHEBI:90596"/>
        <dbReference type="ChEBI" id="CHEBI:90598"/>
        <dbReference type="EC" id="2.1.1.77"/>
    </reaction>
</comment>
<dbReference type="Pfam" id="PF01135">
    <property type="entry name" value="PCMT"/>
    <property type="match status" value="1"/>
</dbReference>
<dbReference type="Gene3D" id="3.40.1660.10">
    <property type="entry name" value="EreA-like (biosynthetic domain)"/>
    <property type="match status" value="1"/>
</dbReference>
<dbReference type="InterPro" id="IPR007815">
    <property type="entry name" value="Emycin_Estase"/>
</dbReference>
<dbReference type="NCBIfam" id="NF001453">
    <property type="entry name" value="PRK00312.1"/>
    <property type="match status" value="1"/>
</dbReference>
<dbReference type="GO" id="GO:0032259">
    <property type="term" value="P:methylation"/>
    <property type="evidence" value="ECO:0007669"/>
    <property type="project" value="UniProtKB-KW"/>
</dbReference>
<dbReference type="Pfam" id="PF05139">
    <property type="entry name" value="Erythro_esteras"/>
    <property type="match status" value="1"/>
</dbReference>
<dbReference type="RefSeq" id="WP_066844512.1">
    <property type="nucleotide sequence ID" value="NZ_CP019602.1"/>
</dbReference>
<keyword evidence="9" id="KW-1185">Reference proteome</keyword>
<dbReference type="Proteomes" id="UP000195807">
    <property type="component" value="Chromosome"/>
</dbReference>
<accession>A0A1Z1FB17</accession>
<keyword evidence="5 7" id="KW-0808">Transferase</keyword>
<evidence type="ECO:0000256" key="3">
    <source>
        <dbReference type="ARBA" id="ARBA00022490"/>
    </source>
</evidence>
<dbReference type="FunFam" id="3.40.50.150:FF:000010">
    <property type="entry name" value="Protein-L-isoaspartate O-methyltransferase"/>
    <property type="match status" value="1"/>
</dbReference>
<dbReference type="STRING" id="450378.GCA_001661675_01411"/>
<name>A0A1Z1FB17_9SPHN</name>
<dbReference type="PANTHER" id="PTHR31299">
    <property type="entry name" value="ESTERASE, PUTATIVE (AFU_ORTHOLOGUE AFUA_1G05850)-RELATED"/>
    <property type="match status" value="1"/>
</dbReference>
<dbReference type="GO" id="GO:0004719">
    <property type="term" value="F:protein-L-isoaspartate (D-aspartate) O-methyltransferase activity"/>
    <property type="evidence" value="ECO:0007669"/>
    <property type="project" value="UniProtKB-UniRule"/>
</dbReference>
<dbReference type="InterPro" id="IPR052036">
    <property type="entry name" value="Hydrolase/PRTase-associated"/>
</dbReference>
<dbReference type="HAMAP" id="MF_00090">
    <property type="entry name" value="PIMT"/>
    <property type="match status" value="1"/>
</dbReference>
<keyword evidence="4 7" id="KW-0489">Methyltransferase</keyword>
<dbReference type="GO" id="GO:0005737">
    <property type="term" value="C:cytoplasm"/>
    <property type="evidence" value="ECO:0007669"/>
    <property type="project" value="UniProtKB-SubCell"/>
</dbReference>
<dbReference type="Gene3D" id="3.30.1870.10">
    <property type="entry name" value="EreA-like, domain 2"/>
    <property type="match status" value="1"/>
</dbReference>
<dbReference type="NCBIfam" id="TIGR00080">
    <property type="entry name" value="pimt"/>
    <property type="match status" value="1"/>
</dbReference>